<evidence type="ECO:0000256" key="5">
    <source>
        <dbReference type="ARBA" id="ARBA00023054"/>
    </source>
</evidence>
<evidence type="ECO:0000256" key="7">
    <source>
        <dbReference type="ARBA" id="ARBA00023212"/>
    </source>
</evidence>
<dbReference type="Proteomes" id="UP001497482">
    <property type="component" value="Chromosome 5"/>
</dbReference>
<evidence type="ECO:0000256" key="10">
    <source>
        <dbReference type="ARBA" id="ARBA00046435"/>
    </source>
</evidence>
<protein>
    <recommendedName>
        <fullName evidence="9">RIB43A-like with coiled-coils protein 1</fullName>
    </recommendedName>
</protein>
<dbReference type="InterPro" id="IPR008805">
    <property type="entry name" value="RIB43A"/>
</dbReference>
<keyword evidence="13" id="KW-1185">Reference proteome</keyword>
<dbReference type="PANTHER" id="PTHR14517:SF11">
    <property type="entry name" value="RIB43A-LIKE WITH COILED-COILS PROTEIN 1"/>
    <property type="match status" value="1"/>
</dbReference>
<keyword evidence="8" id="KW-0966">Cell projection</keyword>
<gene>
    <name evidence="12" type="ORF">KC01_LOCUS33384</name>
</gene>
<evidence type="ECO:0000256" key="2">
    <source>
        <dbReference type="ARBA" id="ARBA00006875"/>
    </source>
</evidence>
<evidence type="ECO:0000256" key="6">
    <source>
        <dbReference type="ARBA" id="ARBA00023069"/>
    </source>
</evidence>
<keyword evidence="7" id="KW-0206">Cytoskeleton</keyword>
<feature type="compositionally biased region" description="Basic and acidic residues" evidence="11">
    <location>
        <begin position="356"/>
        <end position="368"/>
    </location>
</feature>
<evidence type="ECO:0000256" key="3">
    <source>
        <dbReference type="ARBA" id="ARBA00022490"/>
    </source>
</evidence>
<dbReference type="PANTHER" id="PTHR14517">
    <property type="entry name" value="RIB43A-RELATED"/>
    <property type="match status" value="1"/>
</dbReference>
<keyword evidence="3" id="KW-0963">Cytoplasm</keyword>
<evidence type="ECO:0000256" key="11">
    <source>
        <dbReference type="SAM" id="MobiDB-lite"/>
    </source>
</evidence>
<dbReference type="Pfam" id="PF05914">
    <property type="entry name" value="RIB43A"/>
    <property type="match status" value="1"/>
</dbReference>
<keyword evidence="5" id="KW-0175">Coiled coil</keyword>
<evidence type="ECO:0000256" key="1">
    <source>
        <dbReference type="ARBA" id="ARBA00004611"/>
    </source>
</evidence>
<organism evidence="12 13">
    <name type="scientific">Knipowitschia caucasica</name>
    <name type="common">Caucasian dwarf goby</name>
    <name type="synonym">Pomatoschistus caucasicus</name>
    <dbReference type="NCBI Taxonomy" id="637954"/>
    <lineage>
        <taxon>Eukaryota</taxon>
        <taxon>Metazoa</taxon>
        <taxon>Chordata</taxon>
        <taxon>Craniata</taxon>
        <taxon>Vertebrata</taxon>
        <taxon>Euteleostomi</taxon>
        <taxon>Actinopterygii</taxon>
        <taxon>Neopterygii</taxon>
        <taxon>Teleostei</taxon>
        <taxon>Neoteleostei</taxon>
        <taxon>Acanthomorphata</taxon>
        <taxon>Gobiaria</taxon>
        <taxon>Gobiiformes</taxon>
        <taxon>Gobioidei</taxon>
        <taxon>Gobiidae</taxon>
        <taxon>Gobiinae</taxon>
        <taxon>Knipowitschia</taxon>
    </lineage>
</organism>
<proteinExistence type="inferred from homology"/>
<sequence length="398" mass="46933">MRHFTLLPEVACAREQQGFFEDKVSKAVTMYKVDLPEDQYTSKAVERRRAAESARKERIFNTRLRVMGLDLHGLEQQVQDRKHQEHLERQRDKAHDFLRLNQDEALVQQDNSEKEQQINVHSHLAHYWSTYQRDAGLNNDLRGALTHPVPENELGPASMQMFEGEDKGAKDRRIEQIKFTERNLSAQKSDNERRRMAEKHRDTLTGLGLMYEDQRGREICALEEDCRRAARVALDNYNHALTTEQAEQKREESRRERRENLAEVWHTVTSDMMTECPEAAEKQPGGGVLTDRWRGMSPAQLRAIHREREKQCEEKRKQQDKDKCSRTSFGVLLLKASQAAEDDEQRETEMRRHRRREMDLSNRLLAREQQTHQEYLDKIVYTNKPSKDYFLQFNTGSR</sequence>
<name>A0AAV2LYJ6_KNICA</name>
<comment type="subcellular location">
    <subcellularLocation>
        <location evidence="1">Cytoplasm</location>
        <location evidence="1">Cytoskeleton</location>
        <location evidence="1">Flagellum axoneme</location>
    </subcellularLocation>
</comment>
<keyword evidence="6" id="KW-0969">Cilium</keyword>
<evidence type="ECO:0000256" key="4">
    <source>
        <dbReference type="ARBA" id="ARBA00022846"/>
    </source>
</evidence>
<evidence type="ECO:0000313" key="13">
    <source>
        <dbReference type="Proteomes" id="UP001497482"/>
    </source>
</evidence>
<accession>A0AAV2LYJ6</accession>
<dbReference type="EMBL" id="OZ035827">
    <property type="protein sequence ID" value="CAL1606144.1"/>
    <property type="molecule type" value="Genomic_DNA"/>
</dbReference>
<comment type="subunit">
    <text evidence="10">Microtubule inner protein component of sperm flagellar doublet microtubules.</text>
</comment>
<evidence type="ECO:0000313" key="12">
    <source>
        <dbReference type="EMBL" id="CAL1606144.1"/>
    </source>
</evidence>
<comment type="similarity">
    <text evidence="2">Belongs to the RIB43A family.</text>
</comment>
<keyword evidence="4" id="KW-0282">Flagellum</keyword>
<dbReference type="AlphaFoldDB" id="A0AAV2LYJ6"/>
<evidence type="ECO:0000256" key="9">
    <source>
        <dbReference type="ARBA" id="ARBA00041087"/>
    </source>
</evidence>
<feature type="region of interest" description="Disordered" evidence="11">
    <location>
        <begin position="337"/>
        <end position="368"/>
    </location>
</feature>
<reference evidence="12 13" key="1">
    <citation type="submission" date="2024-04" db="EMBL/GenBank/DDBJ databases">
        <authorList>
            <person name="Waldvogel A.-M."/>
            <person name="Schoenle A."/>
        </authorList>
    </citation>
    <scope>NUCLEOTIDE SEQUENCE [LARGE SCALE GENOMIC DNA]</scope>
</reference>
<evidence type="ECO:0000256" key="8">
    <source>
        <dbReference type="ARBA" id="ARBA00023273"/>
    </source>
</evidence>